<dbReference type="InterPro" id="IPR032675">
    <property type="entry name" value="LRR_dom_sf"/>
</dbReference>
<evidence type="ECO:0000256" key="1">
    <source>
        <dbReference type="ARBA" id="ARBA00008894"/>
    </source>
</evidence>
<dbReference type="Pfam" id="PF23598">
    <property type="entry name" value="LRR_14"/>
    <property type="match status" value="1"/>
</dbReference>
<dbReference type="Gene3D" id="3.80.10.10">
    <property type="entry name" value="Ribonuclease Inhibitor"/>
    <property type="match status" value="1"/>
</dbReference>
<dbReference type="InterPro" id="IPR038005">
    <property type="entry name" value="RX-like_CC"/>
</dbReference>
<evidence type="ECO:0000256" key="4">
    <source>
        <dbReference type="ARBA" id="ARBA00022741"/>
    </source>
</evidence>
<reference evidence="11" key="1">
    <citation type="submission" date="2020-07" db="EMBL/GenBank/DDBJ databases">
        <title>Genome sequence and genetic diversity analysis of an under-domesticated orphan crop, white fonio (Digitaria exilis).</title>
        <authorList>
            <person name="Bennetzen J.L."/>
            <person name="Chen S."/>
            <person name="Ma X."/>
            <person name="Wang X."/>
            <person name="Yssel A.E.J."/>
            <person name="Chaluvadi S.R."/>
            <person name="Johnson M."/>
            <person name="Gangashetty P."/>
            <person name="Hamidou F."/>
            <person name="Sanogo M.D."/>
            <person name="Zwaenepoel A."/>
            <person name="Wallace J."/>
            <person name="Van De Peer Y."/>
            <person name="Van Deynze A."/>
        </authorList>
    </citation>
    <scope>NUCLEOTIDE SEQUENCE</scope>
    <source>
        <tissue evidence="11">Leaves</tissue>
    </source>
</reference>
<keyword evidence="4" id="KW-0547">Nucleotide-binding</keyword>
<name>A0A835ARG8_9POAL</name>
<evidence type="ECO:0000259" key="9">
    <source>
        <dbReference type="Pfam" id="PF23559"/>
    </source>
</evidence>
<dbReference type="Proteomes" id="UP000636709">
    <property type="component" value="Unassembled WGS sequence"/>
</dbReference>
<protein>
    <recommendedName>
        <fullName evidence="13">AAA+ ATPase domain-containing protein</fullName>
    </recommendedName>
</protein>
<proteinExistence type="inferred from homology"/>
<evidence type="ECO:0000313" key="12">
    <source>
        <dbReference type="Proteomes" id="UP000636709"/>
    </source>
</evidence>
<evidence type="ECO:0000259" key="7">
    <source>
        <dbReference type="Pfam" id="PF00931"/>
    </source>
</evidence>
<organism evidence="11 12">
    <name type="scientific">Digitaria exilis</name>
    <dbReference type="NCBI Taxonomy" id="1010633"/>
    <lineage>
        <taxon>Eukaryota</taxon>
        <taxon>Viridiplantae</taxon>
        <taxon>Streptophyta</taxon>
        <taxon>Embryophyta</taxon>
        <taxon>Tracheophyta</taxon>
        <taxon>Spermatophyta</taxon>
        <taxon>Magnoliopsida</taxon>
        <taxon>Liliopsida</taxon>
        <taxon>Poales</taxon>
        <taxon>Poaceae</taxon>
        <taxon>PACMAD clade</taxon>
        <taxon>Panicoideae</taxon>
        <taxon>Panicodae</taxon>
        <taxon>Paniceae</taxon>
        <taxon>Anthephorinae</taxon>
        <taxon>Digitaria</taxon>
    </lineage>
</organism>
<dbReference type="InterPro" id="IPR055414">
    <property type="entry name" value="LRR_R13L4/SHOC2-like"/>
</dbReference>
<dbReference type="SUPFAM" id="SSF52058">
    <property type="entry name" value="L domain-like"/>
    <property type="match status" value="1"/>
</dbReference>
<gene>
    <name evidence="11" type="ORF">HU200_051248</name>
</gene>
<evidence type="ECO:0000259" key="10">
    <source>
        <dbReference type="Pfam" id="PF23598"/>
    </source>
</evidence>
<feature type="domain" description="Disease resistance protein winged helix" evidence="9">
    <location>
        <begin position="337"/>
        <end position="407"/>
    </location>
</feature>
<dbReference type="Gene3D" id="1.20.5.4130">
    <property type="match status" value="1"/>
</dbReference>
<evidence type="ECO:0000259" key="8">
    <source>
        <dbReference type="Pfam" id="PF18052"/>
    </source>
</evidence>
<keyword evidence="12" id="KW-1185">Reference proteome</keyword>
<evidence type="ECO:0000256" key="3">
    <source>
        <dbReference type="ARBA" id="ARBA00022737"/>
    </source>
</evidence>
<dbReference type="InterPro" id="IPR002182">
    <property type="entry name" value="NB-ARC"/>
</dbReference>
<keyword evidence="5" id="KW-0611">Plant defense</keyword>
<dbReference type="InterPro" id="IPR058922">
    <property type="entry name" value="WHD_DRP"/>
</dbReference>
<dbReference type="EMBL" id="JACEFO010002268">
    <property type="protein sequence ID" value="KAF8670056.1"/>
    <property type="molecule type" value="Genomic_DNA"/>
</dbReference>
<comment type="caution">
    <text evidence="11">The sequence shown here is derived from an EMBL/GenBank/DDBJ whole genome shotgun (WGS) entry which is preliminary data.</text>
</comment>
<feature type="domain" description="Disease resistance N-terminal" evidence="8">
    <location>
        <begin position="7"/>
        <end position="95"/>
    </location>
</feature>
<accession>A0A835ARG8</accession>
<dbReference type="Pfam" id="PF23559">
    <property type="entry name" value="WHD_DRP"/>
    <property type="match status" value="1"/>
</dbReference>
<dbReference type="OrthoDB" id="676979at2759"/>
<dbReference type="CDD" id="cd14798">
    <property type="entry name" value="RX-CC_like"/>
    <property type="match status" value="1"/>
</dbReference>
<dbReference type="PANTHER" id="PTHR19338">
    <property type="entry name" value="TRANSLOCASE OF INNER MITOCHONDRIAL MEMBRANE 13 HOMOLOG"/>
    <property type="match status" value="1"/>
</dbReference>
<keyword evidence="3" id="KW-0677">Repeat</keyword>
<feature type="domain" description="NB-ARC" evidence="7">
    <location>
        <begin position="176"/>
        <end position="280"/>
    </location>
</feature>
<dbReference type="InterPro" id="IPR041118">
    <property type="entry name" value="Rx_N"/>
</dbReference>
<dbReference type="AlphaFoldDB" id="A0A835ARG8"/>
<sequence length="812" mass="92517">MNVVTGALGSLLPMLGELLKEEYKLQTGVKKDIESVQRELGSMQAALRKVADVPRDQLDEQVRHWADEVKEMSYDAGDIVDAFLVRVVGHQLTEHSCFKGLMEKTANLFKKARTRHQIGTAIKKIKAQIQDVADRRDRYKLESVGANSPAPTTPITVVDPRLLSLYKDKKEIVGIQEPMDNITKRLEASKDQLNILSIVGPSGLGKTTLTKAVYDRIQWQEYSLRCFVSVGRNPDVKKVLMEILLQFDKEKYINSNMLAAFDERRLIDEIRRLLTNVRRLFGGNEKCPDEKLPEVYDSIGFANEQNEEVQNTRTILLFSYYDLPSYLKTCLLHLCTFPEDHLIKKRNLIWKWVAEGFIMEESGIGSYEVGERYFNELINRSLIQPIQKPCFGIINGCCVHDMVLDMICLISKEENFANKLDSNELHSSSQSKARRLAIQKREVQQHDPLDNTNMAHVRSFNAIMCHFYMVPSLSKFKVLRVLAMEDCTFMGNGPWHLENLGRLLQLRFLGLRGTPIFELPKEIGNLMFLQTLDLKGTAILELPESVGLLRQLKCLFTEIGVSDRIGNLTSLQELQFFSVKASPKFMEELGKLTQLRVLRIQEVKLYAMIRSRALMDPIGELQNIQVPITGMSGMYGRIDEADWECLVPPRKLPKLSVPYGFSRLPTWINFSLLPNLCHLRLGLNTLNAGDLEILGMFPELLTLTLSAPGEFSFEIMGNGTFPKLRYFRLYALAVNLRFLHGAIPSLQSVLLRVKLSDNFDFIGSLRNLTCLKEIMVDMYCWGVCRAKVEEAEAALRQAIDKHPNSPTLIRTF</sequence>
<evidence type="ECO:0000256" key="6">
    <source>
        <dbReference type="ARBA" id="ARBA00023054"/>
    </source>
</evidence>
<dbReference type="Pfam" id="PF18052">
    <property type="entry name" value="Rx_N"/>
    <property type="match status" value="1"/>
</dbReference>
<evidence type="ECO:0000313" key="11">
    <source>
        <dbReference type="EMBL" id="KAF8670056.1"/>
    </source>
</evidence>
<dbReference type="InterPro" id="IPR027417">
    <property type="entry name" value="P-loop_NTPase"/>
</dbReference>
<dbReference type="GO" id="GO:0042742">
    <property type="term" value="P:defense response to bacterium"/>
    <property type="evidence" value="ECO:0007669"/>
    <property type="project" value="UniProtKB-ARBA"/>
</dbReference>
<dbReference type="SUPFAM" id="SSF52540">
    <property type="entry name" value="P-loop containing nucleoside triphosphate hydrolases"/>
    <property type="match status" value="1"/>
</dbReference>
<keyword evidence="2" id="KW-0433">Leucine-rich repeat</keyword>
<dbReference type="Gene3D" id="3.40.50.300">
    <property type="entry name" value="P-loop containing nucleotide triphosphate hydrolases"/>
    <property type="match status" value="1"/>
</dbReference>
<dbReference type="GO" id="GO:0009626">
    <property type="term" value="P:plant-type hypersensitive response"/>
    <property type="evidence" value="ECO:0007669"/>
    <property type="project" value="UniProtKB-ARBA"/>
</dbReference>
<dbReference type="InterPro" id="IPR036388">
    <property type="entry name" value="WH-like_DNA-bd_sf"/>
</dbReference>
<dbReference type="PANTHER" id="PTHR19338:SF75">
    <property type="entry name" value="OS08G0170100 PROTEIN"/>
    <property type="match status" value="1"/>
</dbReference>
<dbReference type="Gene3D" id="1.10.10.10">
    <property type="entry name" value="Winged helix-like DNA-binding domain superfamily/Winged helix DNA-binding domain"/>
    <property type="match status" value="1"/>
</dbReference>
<evidence type="ECO:0008006" key="13">
    <source>
        <dbReference type="Google" id="ProtNLM"/>
    </source>
</evidence>
<feature type="domain" description="Disease resistance R13L4/SHOC-2-like LRR" evidence="10">
    <location>
        <begin position="456"/>
        <end position="808"/>
    </location>
</feature>
<evidence type="ECO:0000256" key="2">
    <source>
        <dbReference type="ARBA" id="ARBA00022614"/>
    </source>
</evidence>
<dbReference type="GO" id="GO:0043531">
    <property type="term" value="F:ADP binding"/>
    <property type="evidence" value="ECO:0007669"/>
    <property type="project" value="InterPro"/>
</dbReference>
<comment type="similarity">
    <text evidence="1">Belongs to the disease resistance NB-LRR family.</text>
</comment>
<dbReference type="FunFam" id="1.10.10.10:FF:000322">
    <property type="entry name" value="Probable disease resistance protein At1g63360"/>
    <property type="match status" value="1"/>
</dbReference>
<dbReference type="Pfam" id="PF00931">
    <property type="entry name" value="NB-ARC"/>
    <property type="match status" value="1"/>
</dbReference>
<keyword evidence="6" id="KW-0175">Coiled coil</keyword>
<dbReference type="GO" id="GO:0002758">
    <property type="term" value="P:innate immune response-activating signaling pathway"/>
    <property type="evidence" value="ECO:0007669"/>
    <property type="project" value="UniProtKB-ARBA"/>
</dbReference>
<evidence type="ECO:0000256" key="5">
    <source>
        <dbReference type="ARBA" id="ARBA00022821"/>
    </source>
</evidence>
<dbReference type="PRINTS" id="PR00364">
    <property type="entry name" value="DISEASERSIST"/>
</dbReference>